<dbReference type="CDD" id="cd21132">
    <property type="entry name" value="EVE-like"/>
    <property type="match status" value="1"/>
</dbReference>
<dbReference type="Proteomes" id="UP000274271">
    <property type="component" value="Unassembled WGS sequence"/>
</dbReference>
<dbReference type="Pfam" id="PF01878">
    <property type="entry name" value="EVE"/>
    <property type="match status" value="1"/>
</dbReference>
<evidence type="ECO:0000313" key="4">
    <source>
        <dbReference type="Proteomes" id="UP000274271"/>
    </source>
</evidence>
<dbReference type="AlphaFoldDB" id="A0A3P1CDI7"/>
<keyword evidence="4" id="KW-1185">Reference proteome</keyword>
<comment type="similarity">
    <text evidence="1">Belongs to the UPF0310 family.</text>
</comment>
<protein>
    <recommendedName>
        <fullName evidence="1">UPF0310 protein EHT87_22585</fullName>
    </recommendedName>
</protein>
<dbReference type="RefSeq" id="WP_124908950.1">
    <property type="nucleotide sequence ID" value="NZ_RQJP01000005.1"/>
</dbReference>
<proteinExistence type="inferred from homology"/>
<gene>
    <name evidence="3" type="ORF">EHT87_22585</name>
</gene>
<evidence type="ECO:0000256" key="1">
    <source>
        <dbReference type="HAMAP-Rule" id="MF_00771"/>
    </source>
</evidence>
<dbReference type="OrthoDB" id="9793567at2"/>
<dbReference type="SUPFAM" id="SSF88697">
    <property type="entry name" value="PUA domain-like"/>
    <property type="match status" value="1"/>
</dbReference>
<dbReference type="InterPro" id="IPR022996">
    <property type="entry name" value="UPF0310"/>
</dbReference>
<feature type="domain" description="EVE" evidence="2">
    <location>
        <begin position="6"/>
        <end position="135"/>
    </location>
</feature>
<comment type="caution">
    <text evidence="3">The sequence shown here is derived from an EMBL/GenBank/DDBJ whole genome shotgun (WGS) entry which is preliminary data.</text>
</comment>
<dbReference type="EMBL" id="RQJP01000005">
    <property type="protein sequence ID" value="RRB11280.1"/>
    <property type="molecule type" value="Genomic_DNA"/>
</dbReference>
<name>A0A3P1CDI7_9BACT</name>
<sequence>MQDSTQYWIAVASKDHVMRGVAGGFMQANHGKQAPLKRMKPGDWIIFYSPKQILESDEKCQAFTAIGQVRDDEIYQYSMTENFAPFRRNVQFQAAKEVSILPLIDALDFIPNKKAWGYPFRFGFFEIGQKDFDLIDSQMRGDARV</sequence>
<evidence type="ECO:0000313" key="3">
    <source>
        <dbReference type="EMBL" id="RRB11280.1"/>
    </source>
</evidence>
<reference evidence="3 4" key="1">
    <citation type="submission" date="2018-11" db="EMBL/GenBank/DDBJ databases">
        <authorList>
            <person name="Zhou Z."/>
            <person name="Wang G."/>
        </authorList>
    </citation>
    <scope>NUCLEOTIDE SEQUENCE [LARGE SCALE GENOMIC DNA]</scope>
    <source>
        <strain evidence="3 4">KCTC42998</strain>
    </source>
</reference>
<evidence type="ECO:0000259" key="2">
    <source>
        <dbReference type="Pfam" id="PF01878"/>
    </source>
</evidence>
<dbReference type="Gene3D" id="3.10.590.10">
    <property type="entry name" value="ph1033 like domains"/>
    <property type="match status" value="1"/>
</dbReference>
<dbReference type="HAMAP" id="MF_00771">
    <property type="entry name" value="UPF0310"/>
    <property type="match status" value="1"/>
</dbReference>
<accession>A0A3P1CDI7</accession>
<dbReference type="NCBIfam" id="NF002616">
    <property type="entry name" value="PRK02268.1-2"/>
    <property type="match status" value="1"/>
</dbReference>
<dbReference type="InterPro" id="IPR015947">
    <property type="entry name" value="PUA-like_sf"/>
</dbReference>
<organism evidence="3 4">
    <name type="scientific">Larkinella knui</name>
    <dbReference type="NCBI Taxonomy" id="2025310"/>
    <lineage>
        <taxon>Bacteria</taxon>
        <taxon>Pseudomonadati</taxon>
        <taxon>Bacteroidota</taxon>
        <taxon>Cytophagia</taxon>
        <taxon>Cytophagales</taxon>
        <taxon>Spirosomataceae</taxon>
        <taxon>Larkinella</taxon>
    </lineage>
</organism>
<dbReference type="InterPro" id="IPR002740">
    <property type="entry name" value="EVE_domain"/>
</dbReference>